<protein>
    <submittedName>
        <fullName evidence="1">ZFY26 protein</fullName>
    </submittedName>
</protein>
<dbReference type="PANTHER" id="PTHR46591:SF1">
    <property type="entry name" value="ZINC FINGER FYVE DOMAIN-CONTAINING PROTEIN 26"/>
    <property type="match status" value="1"/>
</dbReference>
<dbReference type="GO" id="GO:0030496">
    <property type="term" value="C:midbody"/>
    <property type="evidence" value="ECO:0007669"/>
    <property type="project" value="TreeGrafter"/>
</dbReference>
<dbReference type="GO" id="GO:0005765">
    <property type="term" value="C:lysosomal membrane"/>
    <property type="evidence" value="ECO:0007669"/>
    <property type="project" value="TreeGrafter"/>
</dbReference>
<organism evidence="1 2">
    <name type="scientific">Dromas ardeola</name>
    <dbReference type="NCBI Taxonomy" id="458190"/>
    <lineage>
        <taxon>Eukaryota</taxon>
        <taxon>Metazoa</taxon>
        <taxon>Chordata</taxon>
        <taxon>Craniata</taxon>
        <taxon>Vertebrata</taxon>
        <taxon>Euteleostomi</taxon>
        <taxon>Archelosauria</taxon>
        <taxon>Archosauria</taxon>
        <taxon>Dinosauria</taxon>
        <taxon>Saurischia</taxon>
        <taxon>Theropoda</taxon>
        <taxon>Coelurosauria</taxon>
        <taxon>Aves</taxon>
        <taxon>Neognathae</taxon>
        <taxon>Neoaves</taxon>
        <taxon>Charadriiformes</taxon>
        <taxon>Dromadidae</taxon>
        <taxon>Dromas</taxon>
    </lineage>
</organism>
<dbReference type="GO" id="GO:0005813">
    <property type="term" value="C:centrosome"/>
    <property type="evidence" value="ECO:0007669"/>
    <property type="project" value="TreeGrafter"/>
</dbReference>
<comment type="caution">
    <text evidence="1">The sequence shown here is derived from an EMBL/GenBank/DDBJ whole genome shotgun (WGS) entry which is preliminary data.</text>
</comment>
<evidence type="ECO:0000313" key="2">
    <source>
        <dbReference type="Proteomes" id="UP000586671"/>
    </source>
</evidence>
<dbReference type="EMBL" id="VYZM01008925">
    <property type="protein sequence ID" value="NWU51113.1"/>
    <property type="molecule type" value="Genomic_DNA"/>
</dbReference>
<proteinExistence type="predicted"/>
<dbReference type="Proteomes" id="UP000586671">
    <property type="component" value="Unassembled WGS sequence"/>
</dbReference>
<feature type="non-terminal residue" evidence="1">
    <location>
        <position position="112"/>
    </location>
</feature>
<feature type="non-terminal residue" evidence="1">
    <location>
        <position position="1"/>
    </location>
</feature>
<dbReference type="PANTHER" id="PTHR46591">
    <property type="entry name" value="ZINC FINGER FYVE DOMAIN-CONTAINING PROTEIN 26"/>
    <property type="match status" value="1"/>
</dbReference>
<dbReference type="GO" id="GO:0032266">
    <property type="term" value="F:phosphatidylinositol-3-phosphate binding"/>
    <property type="evidence" value="ECO:0007669"/>
    <property type="project" value="InterPro"/>
</dbReference>
<gene>
    <name evidence="1" type="primary">Zfyve26_0</name>
    <name evidence="1" type="ORF">DROARD_R12661</name>
</gene>
<dbReference type="GO" id="GO:0000724">
    <property type="term" value="P:double-strand break repair via homologous recombination"/>
    <property type="evidence" value="ECO:0007669"/>
    <property type="project" value="InterPro"/>
</dbReference>
<keyword evidence="2" id="KW-1185">Reference proteome</keyword>
<reference evidence="1 2" key="1">
    <citation type="submission" date="2019-09" db="EMBL/GenBank/DDBJ databases">
        <title>Bird 10,000 Genomes (B10K) Project - Family phase.</title>
        <authorList>
            <person name="Zhang G."/>
        </authorList>
    </citation>
    <scope>NUCLEOTIDE SEQUENCE [LARGE SCALE GENOMIC DNA]</scope>
    <source>
        <strain evidence="1">B10K-DU-012-55</strain>
        <tissue evidence="1">Muscle</tissue>
    </source>
</reference>
<name>A0A7K5XCD0_9CHAR</name>
<sequence length="112" mass="12451">INVLIFFKDISAEVKVGNPFILLQQSPSQLLSQLVFERQVHPDRLSSLLAKEELNLNVQQVIVNCCCEPLSLCSARQNSQAKSLLTNISNLAHQCAYHCLPDLEIPVHDSAV</sequence>
<accession>A0A7K5XCD0</accession>
<dbReference type="GO" id="GO:0032465">
    <property type="term" value="P:regulation of cytokinesis"/>
    <property type="evidence" value="ECO:0007669"/>
    <property type="project" value="TreeGrafter"/>
</dbReference>
<dbReference type="InterPro" id="IPR028730">
    <property type="entry name" value="ZFYVE26"/>
</dbReference>
<evidence type="ECO:0000313" key="1">
    <source>
        <dbReference type="EMBL" id="NWU51113.1"/>
    </source>
</evidence>
<dbReference type="AlphaFoldDB" id="A0A7K5XCD0"/>
<dbReference type="GO" id="GO:0000281">
    <property type="term" value="P:mitotic cytokinesis"/>
    <property type="evidence" value="ECO:0007669"/>
    <property type="project" value="InterPro"/>
</dbReference>